<dbReference type="Gene3D" id="3.80.10.10">
    <property type="entry name" value="Ribonuclease Inhibitor"/>
    <property type="match status" value="1"/>
</dbReference>
<dbReference type="RefSeq" id="WP_386708491.1">
    <property type="nucleotide sequence ID" value="NZ_JBHXIJ010000013.1"/>
</dbReference>
<evidence type="ECO:0000313" key="1">
    <source>
        <dbReference type="EMBL" id="MFD5098114.1"/>
    </source>
</evidence>
<name>A0ABW6FFZ9_9ACTN</name>
<sequence>MPASRLCLATSCECWVSWRALARHFDALDALPGLTALSLYTRLPWESLTDLPAPATLTALSLGGSIGTRLAGVSKWQQLEVLVSNTAPNSEEWKEISTLPHLAELCLSDYNLNQAAPIRNINYLRLLPNSDAQLNLVPDLFPSLERFFISCRGTQSDTIDITPLSKID</sequence>
<dbReference type="SUPFAM" id="SSF52058">
    <property type="entry name" value="L domain-like"/>
    <property type="match status" value="1"/>
</dbReference>
<evidence type="ECO:0008006" key="3">
    <source>
        <dbReference type="Google" id="ProtNLM"/>
    </source>
</evidence>
<evidence type="ECO:0000313" key="2">
    <source>
        <dbReference type="Proteomes" id="UP001598448"/>
    </source>
</evidence>
<organism evidence="1 2">
    <name type="scientific">Streptomyces albidochromogenes</name>
    <dbReference type="NCBI Taxonomy" id="329524"/>
    <lineage>
        <taxon>Bacteria</taxon>
        <taxon>Bacillati</taxon>
        <taxon>Actinomycetota</taxon>
        <taxon>Actinomycetes</taxon>
        <taxon>Kitasatosporales</taxon>
        <taxon>Streptomycetaceae</taxon>
        <taxon>Streptomyces</taxon>
    </lineage>
</organism>
<accession>A0ABW6FFZ9</accession>
<dbReference type="Proteomes" id="UP001598448">
    <property type="component" value="Unassembled WGS sequence"/>
</dbReference>
<gene>
    <name evidence="1" type="ORF">ACFWJN_03880</name>
</gene>
<proteinExistence type="predicted"/>
<dbReference type="EMBL" id="JBHXIJ010000013">
    <property type="protein sequence ID" value="MFD5098114.1"/>
    <property type="molecule type" value="Genomic_DNA"/>
</dbReference>
<reference evidence="1 2" key="1">
    <citation type="submission" date="2024-09" db="EMBL/GenBank/DDBJ databases">
        <title>The Natural Products Discovery Center: Release of the First 8490 Sequenced Strains for Exploring Actinobacteria Biosynthetic Diversity.</title>
        <authorList>
            <person name="Kalkreuter E."/>
            <person name="Kautsar S.A."/>
            <person name="Yang D."/>
            <person name="Bader C.D."/>
            <person name="Teijaro C.N."/>
            <person name="Fluegel L."/>
            <person name="Davis C.M."/>
            <person name="Simpson J.R."/>
            <person name="Lauterbach L."/>
            <person name="Steele A.D."/>
            <person name="Gui C."/>
            <person name="Meng S."/>
            <person name="Li G."/>
            <person name="Viehrig K."/>
            <person name="Ye F."/>
            <person name="Su P."/>
            <person name="Kiefer A.F."/>
            <person name="Nichols A."/>
            <person name="Cepeda A.J."/>
            <person name="Yan W."/>
            <person name="Fan B."/>
            <person name="Jiang Y."/>
            <person name="Adhikari A."/>
            <person name="Zheng C.-J."/>
            <person name="Schuster L."/>
            <person name="Cowan T.M."/>
            <person name="Smanski M.J."/>
            <person name="Chevrette M.G."/>
            <person name="De Carvalho L.P.S."/>
            <person name="Shen B."/>
        </authorList>
    </citation>
    <scope>NUCLEOTIDE SEQUENCE [LARGE SCALE GENOMIC DNA]</scope>
    <source>
        <strain evidence="1 2">NPDC058348</strain>
    </source>
</reference>
<keyword evidence="2" id="KW-1185">Reference proteome</keyword>
<comment type="caution">
    <text evidence="1">The sequence shown here is derived from an EMBL/GenBank/DDBJ whole genome shotgun (WGS) entry which is preliminary data.</text>
</comment>
<protein>
    <recommendedName>
        <fullName evidence="3">Leucine-rich repeat domain-containing protein</fullName>
    </recommendedName>
</protein>
<dbReference type="InterPro" id="IPR032675">
    <property type="entry name" value="LRR_dom_sf"/>
</dbReference>